<name>A0A8T1MYW1_CLOSI</name>
<dbReference type="AlphaFoldDB" id="A0A8T1MYW1"/>
<dbReference type="Proteomes" id="UP000286415">
    <property type="component" value="Unassembled WGS sequence"/>
</dbReference>
<feature type="compositionally biased region" description="Polar residues" evidence="1">
    <location>
        <begin position="36"/>
        <end position="55"/>
    </location>
</feature>
<gene>
    <name evidence="2" type="ORF">CSKR_203646</name>
</gene>
<accession>A0A8T1MYW1</accession>
<evidence type="ECO:0000256" key="1">
    <source>
        <dbReference type="SAM" id="MobiDB-lite"/>
    </source>
</evidence>
<organism evidence="2 3">
    <name type="scientific">Clonorchis sinensis</name>
    <name type="common">Chinese liver fluke</name>
    <dbReference type="NCBI Taxonomy" id="79923"/>
    <lineage>
        <taxon>Eukaryota</taxon>
        <taxon>Metazoa</taxon>
        <taxon>Spiralia</taxon>
        <taxon>Lophotrochozoa</taxon>
        <taxon>Platyhelminthes</taxon>
        <taxon>Trematoda</taxon>
        <taxon>Digenea</taxon>
        <taxon>Opisthorchiida</taxon>
        <taxon>Opisthorchiata</taxon>
        <taxon>Opisthorchiidae</taxon>
        <taxon>Clonorchis</taxon>
    </lineage>
</organism>
<reference evidence="2 3" key="1">
    <citation type="journal article" date="2018" name="Biotechnol. Adv.">
        <title>Improved genomic resources and new bioinformatic workflow for the carcinogenic parasite Clonorchis sinensis: Biotechnological implications.</title>
        <authorList>
            <person name="Wang D."/>
            <person name="Korhonen P.K."/>
            <person name="Gasser R.B."/>
            <person name="Young N.D."/>
        </authorList>
    </citation>
    <scope>NUCLEOTIDE SEQUENCE [LARGE SCALE GENOMIC DNA]</scope>
    <source>
        <strain evidence="2">Cs-k2</strain>
    </source>
</reference>
<feature type="compositionally biased region" description="Polar residues" evidence="1">
    <location>
        <begin position="131"/>
        <end position="140"/>
    </location>
</feature>
<sequence length="196" mass="20648">MTAVVDDGGFRVDSSTATAGSDSSNSSVNLLKRGSNESNDFSSSQGLIVHQTGSSPDCAKRSRDIDDQEVLDLTINSSLGPVNGSKPSAHDPDQTGVLFYSKSPSSTPSPQSSSSSQTNFSSFVMGKGMDQPQQSTWCTTPQPAHTTKLCSPVPIPQGNLFPTSCLAPVDFNALMQHHMGVNAAGSCRRRRCCCLS</sequence>
<feature type="region of interest" description="Disordered" evidence="1">
    <location>
        <begin position="1"/>
        <end position="140"/>
    </location>
</feature>
<reference evidence="2 3" key="2">
    <citation type="journal article" date="2021" name="Genomics">
        <title>High-quality reference genome for Clonorchis sinensis.</title>
        <authorList>
            <person name="Young N.D."/>
            <person name="Stroehlein A.J."/>
            <person name="Kinkar L."/>
            <person name="Wang T."/>
            <person name="Sohn W.M."/>
            <person name="Chang B.C.H."/>
            <person name="Kaur P."/>
            <person name="Weisz D."/>
            <person name="Dudchenko O."/>
            <person name="Aiden E.L."/>
            <person name="Korhonen P.K."/>
            <person name="Gasser R.B."/>
        </authorList>
    </citation>
    <scope>NUCLEOTIDE SEQUENCE [LARGE SCALE GENOMIC DNA]</scope>
    <source>
        <strain evidence="2">Cs-k2</strain>
    </source>
</reference>
<proteinExistence type="predicted"/>
<dbReference type="EMBL" id="NIRI02000005">
    <property type="protein sequence ID" value="KAG5454557.1"/>
    <property type="molecule type" value="Genomic_DNA"/>
</dbReference>
<dbReference type="OrthoDB" id="10390607at2759"/>
<comment type="caution">
    <text evidence="2">The sequence shown here is derived from an EMBL/GenBank/DDBJ whole genome shotgun (WGS) entry which is preliminary data.</text>
</comment>
<feature type="compositionally biased region" description="Low complexity" evidence="1">
    <location>
        <begin position="12"/>
        <end position="29"/>
    </location>
</feature>
<evidence type="ECO:0000313" key="2">
    <source>
        <dbReference type="EMBL" id="KAG5454557.1"/>
    </source>
</evidence>
<evidence type="ECO:0000313" key="3">
    <source>
        <dbReference type="Proteomes" id="UP000286415"/>
    </source>
</evidence>
<keyword evidence="3" id="KW-1185">Reference proteome</keyword>
<feature type="compositionally biased region" description="Low complexity" evidence="1">
    <location>
        <begin position="101"/>
        <end position="123"/>
    </location>
</feature>
<protein>
    <submittedName>
        <fullName evidence="2">Uncharacterized protein</fullName>
    </submittedName>
</protein>